<accession>A0AAW1JYA6</accession>
<gene>
    <name evidence="2" type="ORF">QE152_g26117</name>
</gene>
<dbReference type="Proteomes" id="UP001458880">
    <property type="component" value="Unassembled WGS sequence"/>
</dbReference>
<proteinExistence type="predicted"/>
<feature type="domain" description="Transposable element P transposase-like GTP-binding insertion" evidence="1">
    <location>
        <begin position="7"/>
        <end position="95"/>
    </location>
</feature>
<sequence>MKDSIVKAIKKDSIQKLLEVANSELTISPKVNSFHLELNGPQRQRVRSAAQLFSRTFAKALEYCGTNKIMPGTNLQDTSTFILMINDWCDVQNLRLKLFGISLENQERILDNIPATMERMIVEKHKSMIAFQKGIIFSNRSVKELYEYSHKEYGVDYLLTTRLNQRMGGNSDHPHPLDVRY</sequence>
<dbReference type="EMBL" id="JASPKY010000296">
    <property type="protein sequence ID" value="KAK9710254.1"/>
    <property type="molecule type" value="Genomic_DNA"/>
</dbReference>
<reference evidence="2 3" key="1">
    <citation type="journal article" date="2024" name="BMC Genomics">
        <title>De novo assembly and annotation of Popillia japonica's genome with initial clues to its potential as an invasive pest.</title>
        <authorList>
            <person name="Cucini C."/>
            <person name="Boschi S."/>
            <person name="Funari R."/>
            <person name="Cardaioli E."/>
            <person name="Iannotti N."/>
            <person name="Marturano G."/>
            <person name="Paoli F."/>
            <person name="Bruttini M."/>
            <person name="Carapelli A."/>
            <person name="Frati F."/>
            <person name="Nardi F."/>
        </authorList>
    </citation>
    <scope>NUCLEOTIDE SEQUENCE [LARGE SCALE GENOMIC DNA]</scope>
    <source>
        <strain evidence="2">DMR45628</strain>
    </source>
</reference>
<dbReference type="InterPro" id="IPR048366">
    <property type="entry name" value="TNP-like_GBD"/>
</dbReference>
<dbReference type="Pfam" id="PF21788">
    <property type="entry name" value="TNP-like_GBD"/>
    <property type="match status" value="1"/>
</dbReference>
<organism evidence="2 3">
    <name type="scientific">Popillia japonica</name>
    <name type="common">Japanese beetle</name>
    <dbReference type="NCBI Taxonomy" id="7064"/>
    <lineage>
        <taxon>Eukaryota</taxon>
        <taxon>Metazoa</taxon>
        <taxon>Ecdysozoa</taxon>
        <taxon>Arthropoda</taxon>
        <taxon>Hexapoda</taxon>
        <taxon>Insecta</taxon>
        <taxon>Pterygota</taxon>
        <taxon>Neoptera</taxon>
        <taxon>Endopterygota</taxon>
        <taxon>Coleoptera</taxon>
        <taxon>Polyphaga</taxon>
        <taxon>Scarabaeiformia</taxon>
        <taxon>Scarabaeidae</taxon>
        <taxon>Rutelinae</taxon>
        <taxon>Popillia</taxon>
    </lineage>
</organism>
<evidence type="ECO:0000313" key="3">
    <source>
        <dbReference type="Proteomes" id="UP001458880"/>
    </source>
</evidence>
<name>A0AAW1JYA6_POPJA</name>
<comment type="caution">
    <text evidence="2">The sequence shown here is derived from an EMBL/GenBank/DDBJ whole genome shotgun (WGS) entry which is preliminary data.</text>
</comment>
<evidence type="ECO:0000259" key="1">
    <source>
        <dbReference type="Pfam" id="PF21788"/>
    </source>
</evidence>
<dbReference type="AlphaFoldDB" id="A0AAW1JYA6"/>
<evidence type="ECO:0000313" key="2">
    <source>
        <dbReference type="EMBL" id="KAK9710254.1"/>
    </source>
</evidence>
<keyword evidence="3" id="KW-1185">Reference proteome</keyword>
<protein>
    <recommendedName>
        <fullName evidence="1">Transposable element P transposase-like GTP-binding insertion domain-containing protein</fullName>
    </recommendedName>
</protein>